<comment type="caution">
    <text evidence="2">The sequence shown here is derived from an EMBL/GenBank/DDBJ whole genome shotgun (WGS) entry which is preliminary data.</text>
</comment>
<accession>M0NGM5</accession>
<dbReference type="AlphaFoldDB" id="M0NGM5"/>
<dbReference type="PANTHER" id="PTHR36930:SF1">
    <property type="entry name" value="MOSC DOMAIN-CONTAINING PROTEIN"/>
    <property type="match status" value="1"/>
</dbReference>
<reference evidence="2 3" key="1">
    <citation type="journal article" date="2014" name="PLoS Genet.">
        <title>Phylogenetically driven sequencing of extremely halophilic archaea reveals strategies for static and dynamic osmo-response.</title>
        <authorList>
            <person name="Becker E.A."/>
            <person name="Seitzer P.M."/>
            <person name="Tritt A."/>
            <person name="Larsen D."/>
            <person name="Krusor M."/>
            <person name="Yao A.I."/>
            <person name="Wu D."/>
            <person name="Madern D."/>
            <person name="Eisen J.A."/>
            <person name="Darling A.E."/>
            <person name="Facciotti M.T."/>
        </authorList>
    </citation>
    <scope>NUCLEOTIDE SEQUENCE [LARGE SCALE GENOMIC DNA]</scope>
    <source>
        <strain evidence="2 3">DSM 8989</strain>
    </source>
</reference>
<evidence type="ECO:0000313" key="2">
    <source>
        <dbReference type="EMBL" id="EMA55835.1"/>
    </source>
</evidence>
<keyword evidence="3" id="KW-1185">Reference proteome</keyword>
<dbReference type="PROSITE" id="PS51340">
    <property type="entry name" value="MOSC"/>
    <property type="match status" value="1"/>
</dbReference>
<dbReference type="SUPFAM" id="SSF50800">
    <property type="entry name" value="PK beta-barrel domain-like"/>
    <property type="match status" value="1"/>
</dbReference>
<dbReference type="Proteomes" id="UP000011625">
    <property type="component" value="Unassembled WGS sequence"/>
</dbReference>
<gene>
    <name evidence="2" type="ORF">C450_00720</name>
</gene>
<dbReference type="InterPro" id="IPR052716">
    <property type="entry name" value="MOSC_domain"/>
</dbReference>
<dbReference type="GO" id="GO:0030151">
    <property type="term" value="F:molybdenum ion binding"/>
    <property type="evidence" value="ECO:0007669"/>
    <property type="project" value="InterPro"/>
</dbReference>
<evidence type="ECO:0000259" key="1">
    <source>
        <dbReference type="PROSITE" id="PS51340"/>
    </source>
</evidence>
<dbReference type="STRING" id="1227456.C450_00720"/>
<dbReference type="EMBL" id="AOME01000003">
    <property type="protein sequence ID" value="EMA55835.1"/>
    <property type="molecule type" value="Genomic_DNA"/>
</dbReference>
<dbReference type="InterPro" id="IPR011037">
    <property type="entry name" value="Pyrv_Knase-like_insert_dom_sf"/>
</dbReference>
<proteinExistence type="predicted"/>
<dbReference type="PANTHER" id="PTHR36930">
    <property type="entry name" value="METAL-SULFUR CLUSTER BIOSYNTHESIS PROTEINS YUAD-RELATED"/>
    <property type="match status" value="1"/>
</dbReference>
<protein>
    <submittedName>
        <fullName evidence="2">MOSC domain-containing protein</fullName>
    </submittedName>
</protein>
<evidence type="ECO:0000313" key="3">
    <source>
        <dbReference type="Proteomes" id="UP000011625"/>
    </source>
</evidence>
<dbReference type="Pfam" id="PF03473">
    <property type="entry name" value="MOSC"/>
    <property type="match status" value="1"/>
</dbReference>
<dbReference type="Gene3D" id="2.40.33.20">
    <property type="entry name" value="PK beta-barrel domain-like"/>
    <property type="match status" value="1"/>
</dbReference>
<dbReference type="OrthoDB" id="68158at2157"/>
<dbReference type="GO" id="GO:0003824">
    <property type="term" value="F:catalytic activity"/>
    <property type="evidence" value="ECO:0007669"/>
    <property type="project" value="InterPro"/>
</dbReference>
<dbReference type="PATRIC" id="fig|1227456.3.peg.156"/>
<name>M0NGM5_9EURY</name>
<dbReference type="RefSeq" id="WP_005038700.1">
    <property type="nucleotide sequence ID" value="NZ_AOME01000003.1"/>
</dbReference>
<sequence length="161" mass="17187">MCGHVRSIHVASEQGAEPESVAAVEAVADAGLRGDRYFSDTGTFAERTGGDLTLIESEALAAVERDDGIELEPGAHRRNITTENVRLNHYVNRRFRVGEATCLGVELCEPCSYLEQHLGTSGVREALVHRGGLRCRIVATGRINAGDTIEPVKGQSAGSDG</sequence>
<organism evidence="2 3">
    <name type="scientific">Halococcus salifodinae DSM 8989</name>
    <dbReference type="NCBI Taxonomy" id="1227456"/>
    <lineage>
        <taxon>Archaea</taxon>
        <taxon>Methanobacteriati</taxon>
        <taxon>Methanobacteriota</taxon>
        <taxon>Stenosarchaea group</taxon>
        <taxon>Halobacteria</taxon>
        <taxon>Halobacteriales</taxon>
        <taxon>Halococcaceae</taxon>
        <taxon>Halococcus</taxon>
    </lineage>
</organism>
<feature type="domain" description="MOSC" evidence="1">
    <location>
        <begin position="16"/>
        <end position="152"/>
    </location>
</feature>
<dbReference type="GO" id="GO:0030170">
    <property type="term" value="F:pyridoxal phosphate binding"/>
    <property type="evidence" value="ECO:0007669"/>
    <property type="project" value="InterPro"/>
</dbReference>
<dbReference type="InterPro" id="IPR005302">
    <property type="entry name" value="MoCF_Sase_C"/>
</dbReference>